<evidence type="ECO:0000313" key="9">
    <source>
        <dbReference type="EMBL" id="RRS02284.1"/>
    </source>
</evidence>
<dbReference type="PANTHER" id="PTHR43000">
    <property type="entry name" value="DTDP-D-GLUCOSE 4,6-DEHYDRATASE-RELATED"/>
    <property type="match status" value="1"/>
</dbReference>
<dbReference type="InterPro" id="IPR016040">
    <property type="entry name" value="NAD(P)-bd_dom"/>
</dbReference>
<dbReference type="RefSeq" id="WP_125245194.1">
    <property type="nucleotide sequence ID" value="NZ_RSED01000025.1"/>
</dbReference>
<comment type="caution">
    <text evidence="9">The sequence shown here is derived from an EMBL/GenBank/DDBJ whole genome shotgun (WGS) entry which is preliminary data.</text>
</comment>
<comment type="similarity">
    <text evidence="3 7">Belongs to the NAD(P)-dependent epimerase/dehydratase family. dTDP-glucose dehydratase subfamily.</text>
</comment>
<dbReference type="EMBL" id="RSED01000025">
    <property type="protein sequence ID" value="RRS02284.1"/>
    <property type="molecule type" value="Genomic_DNA"/>
</dbReference>
<evidence type="ECO:0000256" key="6">
    <source>
        <dbReference type="ARBA" id="ARBA00023239"/>
    </source>
</evidence>
<organism evidence="9 10">
    <name type="scientific">Aquabacterium soli</name>
    <dbReference type="NCBI Taxonomy" id="2493092"/>
    <lineage>
        <taxon>Bacteria</taxon>
        <taxon>Pseudomonadati</taxon>
        <taxon>Pseudomonadota</taxon>
        <taxon>Betaproteobacteria</taxon>
        <taxon>Burkholderiales</taxon>
        <taxon>Aquabacterium</taxon>
    </lineage>
</organism>
<keyword evidence="10" id="KW-1185">Reference proteome</keyword>
<accession>A0A426V601</accession>
<name>A0A426V601_9BURK</name>
<dbReference type="InterPro" id="IPR005888">
    <property type="entry name" value="dTDP_Gluc_deHydtase"/>
</dbReference>
<evidence type="ECO:0000256" key="3">
    <source>
        <dbReference type="ARBA" id="ARBA00008178"/>
    </source>
</evidence>
<keyword evidence="6 7" id="KW-0456">Lyase</keyword>
<comment type="catalytic activity">
    <reaction evidence="1 7">
        <text>dTDP-alpha-D-glucose = dTDP-4-dehydro-6-deoxy-alpha-D-glucose + H2O</text>
        <dbReference type="Rhea" id="RHEA:17221"/>
        <dbReference type="ChEBI" id="CHEBI:15377"/>
        <dbReference type="ChEBI" id="CHEBI:57477"/>
        <dbReference type="ChEBI" id="CHEBI:57649"/>
        <dbReference type="EC" id="4.2.1.46"/>
    </reaction>
</comment>
<dbReference type="AlphaFoldDB" id="A0A426V601"/>
<protein>
    <recommendedName>
        <fullName evidence="4 7">dTDP-glucose 4,6-dehydratase</fullName>
        <ecNumber evidence="4 7">4.2.1.46</ecNumber>
    </recommendedName>
</protein>
<evidence type="ECO:0000256" key="5">
    <source>
        <dbReference type="ARBA" id="ARBA00023027"/>
    </source>
</evidence>
<evidence type="ECO:0000256" key="1">
    <source>
        <dbReference type="ARBA" id="ARBA00001539"/>
    </source>
</evidence>
<dbReference type="Pfam" id="PF16363">
    <property type="entry name" value="GDP_Man_Dehyd"/>
    <property type="match status" value="1"/>
</dbReference>
<comment type="cofactor">
    <cofactor evidence="2 7">
        <name>NAD(+)</name>
        <dbReference type="ChEBI" id="CHEBI:57540"/>
    </cofactor>
</comment>
<dbReference type="EC" id="4.2.1.46" evidence="4 7"/>
<proteinExistence type="inferred from homology"/>
<evidence type="ECO:0000313" key="10">
    <source>
        <dbReference type="Proteomes" id="UP000269265"/>
    </source>
</evidence>
<dbReference type="Proteomes" id="UP000269265">
    <property type="component" value="Unassembled WGS sequence"/>
</dbReference>
<feature type="domain" description="NAD(P)-binding" evidence="8">
    <location>
        <begin position="3"/>
        <end position="333"/>
    </location>
</feature>
<evidence type="ECO:0000256" key="7">
    <source>
        <dbReference type="RuleBase" id="RU004473"/>
    </source>
</evidence>
<keyword evidence="5" id="KW-0520">NAD</keyword>
<dbReference type="Gene3D" id="3.90.25.10">
    <property type="entry name" value="UDP-galactose 4-epimerase, domain 1"/>
    <property type="match status" value="1"/>
</dbReference>
<dbReference type="InterPro" id="IPR036291">
    <property type="entry name" value="NAD(P)-bd_dom_sf"/>
</dbReference>
<dbReference type="GO" id="GO:0008460">
    <property type="term" value="F:dTDP-glucose 4,6-dehydratase activity"/>
    <property type="evidence" value="ECO:0007669"/>
    <property type="project" value="UniProtKB-EC"/>
</dbReference>
<evidence type="ECO:0000256" key="2">
    <source>
        <dbReference type="ARBA" id="ARBA00001911"/>
    </source>
</evidence>
<dbReference type="SUPFAM" id="SSF51735">
    <property type="entry name" value="NAD(P)-binding Rossmann-fold domains"/>
    <property type="match status" value="1"/>
</dbReference>
<dbReference type="NCBIfam" id="TIGR01181">
    <property type="entry name" value="dTDP_gluc_dehyt"/>
    <property type="match status" value="1"/>
</dbReference>
<sequence>MILITGGAGFIGGNFVHHWFERRAKLGLPAEPVVVFDKLTYAGNPATIQSHIDSGQATLVHADITDRDAVRQALQQYRPRAVLHFAAESHVDRSIHGPGEFIHTNMVGTFTLLEEVRAYWAGAESPLDAAAKAAFRFLHVSTDEVYGSLGDDDAAFSETTAYAPNSPYSASKAGSDHLVRAYHHTYGLPTLTTNCSNNYGPYHFPEKLIPLMILNALDGKPLPVYGDGLNIRDWLFVRDHCEAICQVLEKGTLGEVYNVGGINEIKNIDVVTTICRKLDALRPRADGQPYESQITYVTDRPGHDRRYAIDPTKIQRDIGWSPAETFESGIDKTVRWYLENTAWIDTVRSGAYRDWINTNYAGRAA</sequence>
<dbReference type="OrthoDB" id="9803010at2"/>
<dbReference type="GO" id="GO:0009225">
    <property type="term" value="P:nucleotide-sugar metabolic process"/>
    <property type="evidence" value="ECO:0007669"/>
    <property type="project" value="InterPro"/>
</dbReference>
<dbReference type="Gene3D" id="3.40.50.720">
    <property type="entry name" value="NAD(P)-binding Rossmann-like Domain"/>
    <property type="match status" value="1"/>
</dbReference>
<evidence type="ECO:0000259" key="8">
    <source>
        <dbReference type="Pfam" id="PF16363"/>
    </source>
</evidence>
<dbReference type="CDD" id="cd05246">
    <property type="entry name" value="dTDP_GD_SDR_e"/>
    <property type="match status" value="1"/>
</dbReference>
<gene>
    <name evidence="9" type="primary">rfbB</name>
    <name evidence="9" type="ORF">EIP75_21185</name>
</gene>
<reference evidence="9 10" key="1">
    <citation type="submission" date="2018-12" db="EMBL/GenBank/DDBJ databases">
        <title>The whole draft genome of Aquabacterium sp. SJQ9.</title>
        <authorList>
            <person name="Sun L."/>
            <person name="Gao X."/>
            <person name="Chen W."/>
            <person name="Huang K."/>
        </authorList>
    </citation>
    <scope>NUCLEOTIDE SEQUENCE [LARGE SCALE GENOMIC DNA]</scope>
    <source>
        <strain evidence="9 10">SJQ9</strain>
    </source>
</reference>
<evidence type="ECO:0000256" key="4">
    <source>
        <dbReference type="ARBA" id="ARBA00011990"/>
    </source>
</evidence>